<reference evidence="3" key="1">
    <citation type="submission" date="2018-05" db="EMBL/GenBank/DDBJ databases">
        <authorList>
            <person name="Lanie J.A."/>
            <person name="Ng W.-L."/>
            <person name="Kazmierczak K.M."/>
            <person name="Andrzejewski T.M."/>
            <person name="Davidsen T.M."/>
            <person name="Wayne K.J."/>
            <person name="Tettelin H."/>
            <person name="Glass J.I."/>
            <person name="Rusch D."/>
            <person name="Podicherti R."/>
            <person name="Tsui H.-C.T."/>
            <person name="Winkler M.E."/>
        </authorList>
    </citation>
    <scope>NUCLEOTIDE SEQUENCE</scope>
</reference>
<proteinExistence type="predicted"/>
<dbReference type="PROSITE" id="PS51186">
    <property type="entry name" value="GNAT"/>
    <property type="match status" value="1"/>
</dbReference>
<dbReference type="InterPro" id="IPR016181">
    <property type="entry name" value="Acyl_CoA_acyltransferase"/>
</dbReference>
<dbReference type="SUPFAM" id="SSF55729">
    <property type="entry name" value="Acyl-CoA N-acyltransferases (Nat)"/>
    <property type="match status" value="1"/>
</dbReference>
<evidence type="ECO:0000259" key="2">
    <source>
        <dbReference type="PROSITE" id="PS51186"/>
    </source>
</evidence>
<dbReference type="InterPro" id="IPR000182">
    <property type="entry name" value="GNAT_dom"/>
</dbReference>
<protein>
    <recommendedName>
        <fullName evidence="2">N-acetyltransferase domain-containing protein</fullName>
    </recommendedName>
</protein>
<sequence>MEANTEWIIREIIESDNKELENVLISVMIEFKVPKKGTALRDPELKKMSDAYNHSNSIYYVIERGGKIFGGAGISPLKNSKENICELQKMYFLSDARGIGLGKKMIKRCIKKARKYKYDKCYIETMYNMKLAQKLYLSEGFNYIDKPMGYTGHSSCPVWMIKHL</sequence>
<gene>
    <name evidence="3" type="ORF">METZ01_LOCUS36534</name>
</gene>
<dbReference type="Gene3D" id="3.40.630.30">
    <property type="match status" value="1"/>
</dbReference>
<dbReference type="InterPro" id="IPR050769">
    <property type="entry name" value="NAT_camello-type"/>
</dbReference>
<feature type="domain" description="N-acetyltransferase" evidence="2">
    <location>
        <begin position="7"/>
        <end position="164"/>
    </location>
</feature>
<dbReference type="Pfam" id="PF00583">
    <property type="entry name" value="Acetyltransf_1"/>
    <property type="match status" value="1"/>
</dbReference>
<dbReference type="PANTHER" id="PTHR13947:SF37">
    <property type="entry name" value="LD18367P"/>
    <property type="match status" value="1"/>
</dbReference>
<dbReference type="AlphaFoldDB" id="A0A381QWZ5"/>
<name>A0A381QWZ5_9ZZZZ</name>
<keyword evidence="1" id="KW-0808">Transferase</keyword>
<dbReference type="GO" id="GO:0008080">
    <property type="term" value="F:N-acetyltransferase activity"/>
    <property type="evidence" value="ECO:0007669"/>
    <property type="project" value="InterPro"/>
</dbReference>
<evidence type="ECO:0000256" key="1">
    <source>
        <dbReference type="ARBA" id="ARBA00022679"/>
    </source>
</evidence>
<dbReference type="EMBL" id="UINC01001561">
    <property type="protein sequence ID" value="SUZ83680.1"/>
    <property type="molecule type" value="Genomic_DNA"/>
</dbReference>
<organism evidence="3">
    <name type="scientific">marine metagenome</name>
    <dbReference type="NCBI Taxonomy" id="408172"/>
    <lineage>
        <taxon>unclassified sequences</taxon>
        <taxon>metagenomes</taxon>
        <taxon>ecological metagenomes</taxon>
    </lineage>
</organism>
<dbReference type="CDD" id="cd04301">
    <property type="entry name" value="NAT_SF"/>
    <property type="match status" value="1"/>
</dbReference>
<dbReference type="PANTHER" id="PTHR13947">
    <property type="entry name" value="GNAT FAMILY N-ACETYLTRANSFERASE"/>
    <property type="match status" value="1"/>
</dbReference>
<accession>A0A381QWZ5</accession>
<evidence type="ECO:0000313" key="3">
    <source>
        <dbReference type="EMBL" id="SUZ83680.1"/>
    </source>
</evidence>